<dbReference type="PROSITE" id="PS00061">
    <property type="entry name" value="ADH_SHORT"/>
    <property type="match status" value="1"/>
</dbReference>
<protein>
    <submittedName>
        <fullName evidence="4">SDR family NAD(P)-dependent oxidoreductase</fullName>
        <ecNumber evidence="4">1.1.1.-</ecNumber>
    </submittedName>
</protein>
<accession>A0ABV9EWI7</accession>
<dbReference type="Gene3D" id="3.40.50.720">
    <property type="entry name" value="NAD(P)-binding Rossmann-like Domain"/>
    <property type="match status" value="1"/>
</dbReference>
<dbReference type="InterPro" id="IPR020904">
    <property type="entry name" value="Sc_DH/Rdtase_CS"/>
</dbReference>
<dbReference type="Proteomes" id="UP001595957">
    <property type="component" value="Unassembled WGS sequence"/>
</dbReference>
<dbReference type="CDD" id="cd05233">
    <property type="entry name" value="SDR_c"/>
    <property type="match status" value="1"/>
</dbReference>
<gene>
    <name evidence="4" type="ORF">ACFO3E_03220</name>
</gene>
<dbReference type="InterPro" id="IPR002347">
    <property type="entry name" value="SDR_fam"/>
</dbReference>
<evidence type="ECO:0000256" key="2">
    <source>
        <dbReference type="ARBA" id="ARBA00023002"/>
    </source>
</evidence>
<name>A0ABV9EWI7_9SPHN</name>
<dbReference type="SMART" id="SM00822">
    <property type="entry name" value="PKS_KR"/>
    <property type="match status" value="1"/>
</dbReference>
<evidence type="ECO:0000313" key="5">
    <source>
        <dbReference type="Proteomes" id="UP001595957"/>
    </source>
</evidence>
<dbReference type="SUPFAM" id="SSF51735">
    <property type="entry name" value="NAD(P)-binding Rossmann-fold domains"/>
    <property type="match status" value="1"/>
</dbReference>
<dbReference type="PRINTS" id="PR00081">
    <property type="entry name" value="GDHRDH"/>
</dbReference>
<evidence type="ECO:0000256" key="1">
    <source>
        <dbReference type="ARBA" id="ARBA00006484"/>
    </source>
</evidence>
<reference evidence="5" key="1">
    <citation type="journal article" date="2019" name="Int. J. Syst. Evol. Microbiol.">
        <title>The Global Catalogue of Microorganisms (GCM) 10K type strain sequencing project: providing services to taxonomists for standard genome sequencing and annotation.</title>
        <authorList>
            <consortium name="The Broad Institute Genomics Platform"/>
            <consortium name="The Broad Institute Genome Sequencing Center for Infectious Disease"/>
            <person name="Wu L."/>
            <person name="Ma J."/>
        </authorList>
    </citation>
    <scope>NUCLEOTIDE SEQUENCE [LARGE SCALE GENOMIC DNA]</scope>
    <source>
        <strain evidence="5">NBRC 103632</strain>
    </source>
</reference>
<organism evidence="4 5">
    <name type="scientific">Sphingobium tyrosinilyticum</name>
    <dbReference type="NCBI Taxonomy" id="2715436"/>
    <lineage>
        <taxon>Bacteria</taxon>
        <taxon>Pseudomonadati</taxon>
        <taxon>Pseudomonadota</taxon>
        <taxon>Alphaproteobacteria</taxon>
        <taxon>Sphingomonadales</taxon>
        <taxon>Sphingomonadaceae</taxon>
        <taxon>Sphingobium</taxon>
    </lineage>
</organism>
<dbReference type="InterPro" id="IPR057326">
    <property type="entry name" value="KR_dom"/>
</dbReference>
<feature type="domain" description="Ketoreductase" evidence="3">
    <location>
        <begin position="10"/>
        <end position="192"/>
    </location>
</feature>
<dbReference type="GO" id="GO:0016491">
    <property type="term" value="F:oxidoreductase activity"/>
    <property type="evidence" value="ECO:0007669"/>
    <property type="project" value="UniProtKB-KW"/>
</dbReference>
<dbReference type="EC" id="1.1.1.-" evidence="4"/>
<dbReference type="PRINTS" id="PR00080">
    <property type="entry name" value="SDRFAMILY"/>
</dbReference>
<evidence type="ECO:0000259" key="3">
    <source>
        <dbReference type="SMART" id="SM00822"/>
    </source>
</evidence>
<dbReference type="PANTHER" id="PTHR42760:SF133">
    <property type="entry name" value="3-OXOACYL-[ACYL-CARRIER-PROTEIN] REDUCTASE"/>
    <property type="match status" value="1"/>
</dbReference>
<keyword evidence="2 4" id="KW-0560">Oxidoreductase</keyword>
<dbReference type="PANTHER" id="PTHR42760">
    <property type="entry name" value="SHORT-CHAIN DEHYDROGENASES/REDUCTASES FAMILY MEMBER"/>
    <property type="match status" value="1"/>
</dbReference>
<evidence type="ECO:0000313" key="4">
    <source>
        <dbReference type="EMBL" id="MFC4593209.1"/>
    </source>
</evidence>
<dbReference type="EMBL" id="JBHSFZ010000004">
    <property type="protein sequence ID" value="MFC4593209.1"/>
    <property type="molecule type" value="Genomic_DNA"/>
</dbReference>
<comment type="caution">
    <text evidence="4">The sequence shown here is derived from an EMBL/GenBank/DDBJ whole genome shotgun (WGS) entry which is preliminary data.</text>
</comment>
<dbReference type="Pfam" id="PF13561">
    <property type="entry name" value="adh_short_C2"/>
    <property type="match status" value="1"/>
</dbReference>
<comment type="similarity">
    <text evidence="1">Belongs to the short-chain dehydrogenases/reductases (SDR) family.</text>
</comment>
<proteinExistence type="inferred from homology"/>
<keyword evidence="5" id="KW-1185">Reference proteome</keyword>
<dbReference type="RefSeq" id="WP_380802458.1">
    <property type="nucleotide sequence ID" value="NZ_JBHSFZ010000004.1"/>
</dbReference>
<sequence>MEFGPRFAGKSIIVTGGASGIGRATALRLAAEGGRVLAVDLDEKGLATLQQEQPGIEIRAGSVADEPTVRSIIAEWVAVAGRLDVLVNMAGIIRSSHAASTDYEDFMSIIAVNLGSTFLMCREALPHLEKVGGNIVNAASTSSHFGHPFLTGYAASKGAVAAYTQSLAWEYVKRGVRVNAVAPGGIETPLASSVQTAMVEGADWELYNHLSPIKGFAAPDKIAGVIAMLASEDGGHMNGAIVRVDGGVHA</sequence>
<dbReference type="InterPro" id="IPR036291">
    <property type="entry name" value="NAD(P)-bd_dom_sf"/>
</dbReference>